<gene>
    <name evidence="2" type="ORF">E3202_05640</name>
</gene>
<dbReference type="RefSeq" id="WP_141451323.1">
    <property type="nucleotide sequence ID" value="NZ_CP038143.1"/>
</dbReference>
<dbReference type="InterPro" id="IPR007475">
    <property type="entry name" value="UbiK"/>
</dbReference>
<reference evidence="2 3" key="1">
    <citation type="submission" date="2019-03" db="EMBL/GenBank/DDBJ databases">
        <title>The complete genome sequence of Neokomagataea sp. Jb2 NBRC113641.</title>
        <authorList>
            <person name="Chua K.-O."/>
            <person name="Chan K.-G."/>
            <person name="See-Too W.-S."/>
        </authorList>
    </citation>
    <scope>NUCLEOTIDE SEQUENCE [LARGE SCALE GENOMIC DNA]</scope>
    <source>
        <strain evidence="2 3">Jb2</strain>
    </source>
</reference>
<evidence type="ECO:0000256" key="1">
    <source>
        <dbReference type="SAM" id="Coils"/>
    </source>
</evidence>
<evidence type="ECO:0000313" key="2">
    <source>
        <dbReference type="EMBL" id="TPW34037.1"/>
    </source>
</evidence>
<dbReference type="AlphaFoldDB" id="A0A506UL06"/>
<feature type="coiled-coil region" evidence="1">
    <location>
        <begin position="66"/>
        <end position="93"/>
    </location>
</feature>
<dbReference type="OrthoDB" id="7392124at2"/>
<protein>
    <submittedName>
        <fullName evidence="2">Accessory factor UbiK family protein</fullName>
    </submittedName>
</protein>
<dbReference type="Proteomes" id="UP000315037">
    <property type="component" value="Unassembled WGS sequence"/>
</dbReference>
<sequence length="98" mass="10933">MADRPRIFDDLTGLAGTAFSAFSGAREEVHALVQARIDELVNALDLVRRDEFEAVCEMASRARLAEEKLSGQVAALTERVDQLERRLNDSKQKKHHAA</sequence>
<dbReference type="Pfam" id="PF04380">
    <property type="entry name" value="BMFP"/>
    <property type="match status" value="1"/>
</dbReference>
<keyword evidence="1" id="KW-0175">Coiled coil</keyword>
<keyword evidence="3" id="KW-1185">Reference proteome</keyword>
<accession>A0A506UL06</accession>
<evidence type="ECO:0000313" key="3">
    <source>
        <dbReference type="Proteomes" id="UP000315037"/>
    </source>
</evidence>
<name>A0A506UL06_9PROT</name>
<comment type="caution">
    <text evidence="2">The sequence shown here is derived from an EMBL/GenBank/DDBJ whole genome shotgun (WGS) entry which is preliminary data.</text>
</comment>
<dbReference type="EMBL" id="SORZ01000002">
    <property type="protein sequence ID" value="TPW34037.1"/>
    <property type="molecule type" value="Genomic_DNA"/>
</dbReference>
<organism evidence="2 3">
    <name type="scientific">Oecophyllibacter saccharovorans</name>
    <dbReference type="NCBI Taxonomy" id="2558360"/>
    <lineage>
        <taxon>Bacteria</taxon>
        <taxon>Pseudomonadati</taxon>
        <taxon>Pseudomonadota</taxon>
        <taxon>Alphaproteobacteria</taxon>
        <taxon>Acetobacterales</taxon>
        <taxon>Acetobacteraceae</taxon>
        <taxon>Oecophyllibacter</taxon>
    </lineage>
</organism>
<proteinExistence type="predicted"/>